<feature type="non-terminal residue" evidence="9">
    <location>
        <position position="1"/>
    </location>
</feature>
<dbReference type="GO" id="GO:0098839">
    <property type="term" value="C:postsynaptic density membrane"/>
    <property type="evidence" value="ECO:0007669"/>
    <property type="project" value="TreeGrafter"/>
</dbReference>
<keyword evidence="2" id="KW-0677">Repeat</keyword>
<feature type="domain" description="Guanylate kinase-like" evidence="6">
    <location>
        <begin position="366"/>
        <end position="541"/>
    </location>
</feature>
<dbReference type="SUPFAM" id="SSF50156">
    <property type="entry name" value="PDZ domain-like"/>
    <property type="match status" value="1"/>
</dbReference>
<dbReference type="Pfam" id="PF00595">
    <property type="entry name" value="PDZ"/>
    <property type="match status" value="1"/>
</dbReference>
<dbReference type="PROSITE" id="PS50106">
    <property type="entry name" value="PDZ"/>
    <property type="match status" value="1"/>
</dbReference>
<dbReference type="GO" id="GO:0007268">
    <property type="term" value="P:chemical synaptic transmission"/>
    <property type="evidence" value="ECO:0007669"/>
    <property type="project" value="TreeGrafter"/>
</dbReference>
<dbReference type="Proteomes" id="UP000695023">
    <property type="component" value="Unplaced"/>
</dbReference>
<dbReference type="Gene3D" id="3.30.63.10">
    <property type="entry name" value="Guanylate Kinase phosphate binding domain"/>
    <property type="match status" value="1"/>
</dbReference>
<dbReference type="PROSITE" id="PS50002">
    <property type="entry name" value="SH3"/>
    <property type="match status" value="1"/>
</dbReference>
<dbReference type="PANTHER" id="PTHR23119:SF5">
    <property type="entry name" value="DISKS LARGE HOMOLOG 1"/>
    <property type="match status" value="1"/>
</dbReference>
<gene>
    <name evidence="9" type="primary">LOC102195868</name>
</gene>
<dbReference type="FunFam" id="2.30.42.10:FF:000001">
    <property type="entry name" value="Disks large homolog 1 isoform 2"/>
    <property type="match status" value="1"/>
</dbReference>
<dbReference type="CDD" id="cd06795">
    <property type="entry name" value="PDZ3_Dlg1-2-4-like"/>
    <property type="match status" value="1"/>
</dbReference>
<dbReference type="SUPFAM" id="SSF52540">
    <property type="entry name" value="P-loop containing nucleoside triphosphate hydrolases"/>
    <property type="match status" value="1"/>
</dbReference>
<dbReference type="PROSITE" id="PS50052">
    <property type="entry name" value="GUANYLATE_KINASE_2"/>
    <property type="match status" value="1"/>
</dbReference>
<feature type="region of interest" description="Disordered" evidence="4">
    <location>
        <begin position="320"/>
        <end position="346"/>
    </location>
</feature>
<evidence type="ECO:0000259" key="6">
    <source>
        <dbReference type="PROSITE" id="PS50052"/>
    </source>
</evidence>
<evidence type="ECO:0000256" key="4">
    <source>
        <dbReference type="SAM" id="MobiDB-lite"/>
    </source>
</evidence>
<dbReference type="SMART" id="SM00326">
    <property type="entry name" value="SH3"/>
    <property type="match status" value="1"/>
</dbReference>
<dbReference type="InterPro" id="IPR020590">
    <property type="entry name" value="Guanylate_kinase_CS"/>
</dbReference>
<dbReference type="Gene3D" id="2.30.42.10">
    <property type="match status" value="1"/>
</dbReference>
<dbReference type="Pfam" id="PF10600">
    <property type="entry name" value="PDZ_assoc"/>
    <property type="match status" value="1"/>
</dbReference>
<dbReference type="AlphaFoldDB" id="A0A9Y6J5X9"/>
<dbReference type="GO" id="GO:0045197">
    <property type="term" value="P:establishment or maintenance of epithelial cell apical/basal polarity"/>
    <property type="evidence" value="ECO:0007669"/>
    <property type="project" value="TreeGrafter"/>
</dbReference>
<evidence type="ECO:0000256" key="2">
    <source>
        <dbReference type="ARBA" id="ARBA00022737"/>
    </source>
</evidence>
<dbReference type="RefSeq" id="XP_013763581.1">
    <property type="nucleotide sequence ID" value="XM_013908127.1"/>
</dbReference>
<evidence type="ECO:0000256" key="3">
    <source>
        <dbReference type="PROSITE-ProRule" id="PRU00192"/>
    </source>
</evidence>
<name>A0A9Y6J5X9_9CICH</name>
<dbReference type="GO" id="GO:0043005">
    <property type="term" value="C:neuron projection"/>
    <property type="evidence" value="ECO:0007669"/>
    <property type="project" value="TreeGrafter"/>
</dbReference>
<dbReference type="PROSITE" id="PS00856">
    <property type="entry name" value="GUANYLATE_KINASE_1"/>
    <property type="match status" value="1"/>
</dbReference>
<dbReference type="FunFam" id="3.30.63.10:FF:000001">
    <property type="entry name" value="Disks large homolog 1 isoform 2"/>
    <property type="match status" value="1"/>
</dbReference>
<dbReference type="InterPro" id="IPR036034">
    <property type="entry name" value="PDZ_sf"/>
</dbReference>
<dbReference type="FunFam" id="2.30.30.40:FF:000008">
    <property type="entry name" value="Disks large homolog 1 isoform 2"/>
    <property type="match status" value="1"/>
</dbReference>
<protein>
    <submittedName>
        <fullName evidence="9">Disks large homolog 1-like</fullName>
    </submittedName>
</protein>
<evidence type="ECO:0000259" key="5">
    <source>
        <dbReference type="PROSITE" id="PS50002"/>
    </source>
</evidence>
<feature type="domain" description="PDZ" evidence="7">
    <location>
        <begin position="96"/>
        <end position="177"/>
    </location>
</feature>
<dbReference type="InterPro" id="IPR008144">
    <property type="entry name" value="Guanylate_kin-like_dom"/>
</dbReference>
<dbReference type="CDD" id="cd00071">
    <property type="entry name" value="GMPK"/>
    <property type="match status" value="1"/>
</dbReference>
<feature type="domain" description="SH3" evidence="5">
    <location>
        <begin position="211"/>
        <end position="281"/>
    </location>
</feature>
<evidence type="ECO:0000313" key="9">
    <source>
        <dbReference type="RefSeq" id="XP_013763581.1"/>
    </source>
</evidence>
<dbReference type="InterPro" id="IPR008145">
    <property type="entry name" value="GK/Ca_channel_bsu"/>
</dbReference>
<sequence>VNSSCLEEVSHEHAVTALKNTPDVVYLKVAKPNSVFMNDSFAPPDLTNSYSQRMENHISPPNFLGQPVPPPASSGRYSPTPKSTLGDDDVTREPRKVVLHRGATGLGFNIVGGEDGEGIFISFILAGGPADLSGELRKGDRLVSVNGVDLRNATHEQAAAALKNAGQTVTIVAHYRPEEYSRFEAKIHDLREQMMNSSISSGSGSLRTSQKRSLYVRALFDYDKTRDSGLPSQGLNFKFGDILHVVNASDDEWWQARQLTAQGEVEEVGVIPSKRRVEKKERARLKTVKFNAKSRDRGQSLNDKRKKNLFSRKFPFYKSKEASEQETSDVDQHVTSNASDSESSYRGQEEYVLSYEPVVQQEVNYTRPVIILGPMKDRINDDLISEFPDKFGSCVPHTTRPKRDYEVDGRDYHFVISREQMEKDIQDHKFIEAGQYNNHLYGTSVQSVREVAEKGKHCILDVSGNAIKRLQLAQLHPIAIFIKPKSVENIMEMNKRLTEEQGKKTFDRANKLEQEFTEHFTAIVQGDTLEEIYDQVKQIIEEQSGPFIWVQSKEKL</sequence>
<dbReference type="SUPFAM" id="SSF50044">
    <property type="entry name" value="SH3-domain"/>
    <property type="match status" value="1"/>
</dbReference>
<dbReference type="Gene3D" id="2.30.30.40">
    <property type="entry name" value="SH3 Domains"/>
    <property type="match status" value="2"/>
</dbReference>
<evidence type="ECO:0000259" key="7">
    <source>
        <dbReference type="PROSITE" id="PS50106"/>
    </source>
</evidence>
<keyword evidence="8" id="KW-1185">Reference proteome</keyword>
<dbReference type="InterPro" id="IPR001478">
    <property type="entry name" value="PDZ"/>
</dbReference>
<dbReference type="GO" id="GO:0099072">
    <property type="term" value="P:regulation of postsynaptic membrane neurotransmitter receptor levels"/>
    <property type="evidence" value="ECO:0007669"/>
    <property type="project" value="TreeGrafter"/>
</dbReference>
<accession>A0A9Y6J5X9</accession>
<dbReference type="FunFam" id="3.40.50.300:FF:001402">
    <property type="entry name" value="Discs, large homolog 3 (Drosophila)"/>
    <property type="match status" value="1"/>
</dbReference>
<dbReference type="InterPro" id="IPR036028">
    <property type="entry name" value="SH3-like_dom_sf"/>
</dbReference>
<evidence type="ECO:0000313" key="8">
    <source>
        <dbReference type="Proteomes" id="UP000695023"/>
    </source>
</evidence>
<dbReference type="GO" id="GO:0031594">
    <property type="term" value="C:neuromuscular junction"/>
    <property type="evidence" value="ECO:0007669"/>
    <property type="project" value="TreeGrafter"/>
</dbReference>
<dbReference type="InterPro" id="IPR027417">
    <property type="entry name" value="P-loop_NTPase"/>
</dbReference>
<proteinExistence type="predicted"/>
<keyword evidence="1 3" id="KW-0728">SH3 domain</keyword>
<dbReference type="SMART" id="SM00228">
    <property type="entry name" value="PDZ"/>
    <property type="match status" value="1"/>
</dbReference>
<dbReference type="InterPro" id="IPR019583">
    <property type="entry name" value="DLG1-4_PDZ_assoc"/>
</dbReference>
<dbReference type="SMART" id="SM00072">
    <property type="entry name" value="GuKc"/>
    <property type="match status" value="1"/>
</dbReference>
<dbReference type="GO" id="GO:0097120">
    <property type="term" value="P:receptor localization to synapse"/>
    <property type="evidence" value="ECO:0007669"/>
    <property type="project" value="TreeGrafter"/>
</dbReference>
<dbReference type="FunFam" id="2.30.30.40:FF:000058">
    <property type="entry name" value="Disks large homolog 1 isoform X1"/>
    <property type="match status" value="1"/>
</dbReference>
<organism evidence="8 9">
    <name type="scientific">Pundamilia nyererei</name>
    <dbReference type="NCBI Taxonomy" id="303518"/>
    <lineage>
        <taxon>Eukaryota</taxon>
        <taxon>Metazoa</taxon>
        <taxon>Chordata</taxon>
        <taxon>Craniata</taxon>
        <taxon>Vertebrata</taxon>
        <taxon>Euteleostomi</taxon>
        <taxon>Actinopterygii</taxon>
        <taxon>Neopterygii</taxon>
        <taxon>Teleostei</taxon>
        <taxon>Neoteleostei</taxon>
        <taxon>Acanthomorphata</taxon>
        <taxon>Ovalentaria</taxon>
        <taxon>Cichlomorphae</taxon>
        <taxon>Cichliformes</taxon>
        <taxon>Cichlidae</taxon>
        <taxon>African cichlids</taxon>
        <taxon>Pseudocrenilabrinae</taxon>
        <taxon>Haplochromini</taxon>
        <taxon>Pundamilia</taxon>
    </lineage>
</organism>
<dbReference type="PANTHER" id="PTHR23119">
    <property type="entry name" value="DISCS LARGE"/>
    <property type="match status" value="1"/>
</dbReference>
<reference evidence="9" key="1">
    <citation type="submission" date="2025-08" db="UniProtKB">
        <authorList>
            <consortium name="RefSeq"/>
        </authorList>
    </citation>
    <scope>IDENTIFICATION</scope>
</reference>
<dbReference type="GO" id="GO:0043113">
    <property type="term" value="P:receptor clustering"/>
    <property type="evidence" value="ECO:0007669"/>
    <property type="project" value="TreeGrafter"/>
</dbReference>
<dbReference type="Pfam" id="PF00625">
    <property type="entry name" value="Guanylate_kin"/>
    <property type="match status" value="1"/>
</dbReference>
<dbReference type="GO" id="GO:0016323">
    <property type="term" value="C:basolateral plasma membrane"/>
    <property type="evidence" value="ECO:0007669"/>
    <property type="project" value="TreeGrafter"/>
</dbReference>
<evidence type="ECO:0000256" key="1">
    <source>
        <dbReference type="ARBA" id="ARBA00022443"/>
    </source>
</evidence>
<feature type="region of interest" description="Disordered" evidence="4">
    <location>
        <begin position="48"/>
        <end position="91"/>
    </location>
</feature>
<dbReference type="InterPro" id="IPR001452">
    <property type="entry name" value="SH3_domain"/>
</dbReference>
<dbReference type="GO" id="GO:0019901">
    <property type="term" value="F:protein kinase binding"/>
    <property type="evidence" value="ECO:0007669"/>
    <property type="project" value="TreeGrafter"/>
</dbReference>
<dbReference type="Gene3D" id="3.40.50.300">
    <property type="entry name" value="P-loop containing nucleotide triphosphate hydrolases"/>
    <property type="match status" value="1"/>
</dbReference>
<dbReference type="GO" id="GO:0098609">
    <property type="term" value="P:cell-cell adhesion"/>
    <property type="evidence" value="ECO:0007669"/>
    <property type="project" value="TreeGrafter"/>
</dbReference>
<dbReference type="GeneID" id="102195868"/>
<feature type="compositionally biased region" description="Polar residues" evidence="4">
    <location>
        <begin position="333"/>
        <end position="346"/>
    </location>
</feature>
<dbReference type="GO" id="GO:0035255">
    <property type="term" value="F:ionotropic glutamate receptor binding"/>
    <property type="evidence" value="ECO:0007669"/>
    <property type="project" value="TreeGrafter"/>
</dbReference>
<dbReference type="Pfam" id="PF00018">
    <property type="entry name" value="SH3_1"/>
    <property type="match status" value="1"/>
</dbReference>
<dbReference type="InterPro" id="IPR050614">
    <property type="entry name" value="Synaptic_Scaffolding_LAP-MAGUK"/>
</dbReference>